<reference evidence="1" key="1">
    <citation type="submission" date="2014-07" db="EMBL/GenBank/DDBJ databases">
        <title>Methanogenic archaea and the global carbon cycle.</title>
        <authorList>
            <person name="Henriksen J.R."/>
            <person name="Luke J."/>
            <person name="Reinhart S."/>
            <person name="Benedict M.N."/>
            <person name="Youngblut N.D."/>
            <person name="Metcalf M.E."/>
            <person name="Whitaker R.J."/>
            <person name="Metcalf W.W."/>
        </authorList>
    </citation>
    <scope>NUCLEOTIDE SEQUENCE [LARGE SCALE GENOMIC DNA]</scope>
    <source>
        <strain evidence="1">3</strain>
    </source>
</reference>
<dbReference type="PATRIC" id="fig|1434107.4.peg.2029"/>
<dbReference type="PANTHER" id="PTHR35902:SF3">
    <property type="entry name" value="NPCBM-ASSOCIATED, NEW3 DOMAIN OF ALPHA-GALACTOSIDASE"/>
    <property type="match status" value="1"/>
</dbReference>
<dbReference type="RefSeq" id="WP_048107527.1">
    <property type="nucleotide sequence ID" value="NZ_CP009517.1"/>
</dbReference>
<dbReference type="PANTHER" id="PTHR35902">
    <property type="entry name" value="S-LAYER DOMAIN-LIKE PROTEIN-RELATED"/>
    <property type="match status" value="1"/>
</dbReference>
<sequence length="331" mass="36099">MKKMITFSLISLLLLAMISCAEGASNSPDNYNVPQSFDLGKSYYTVEGSPDLNANIIGSNEFDRDQTTTLNINVMNKGKLLGFKNDKTPYDADEIYAAGTEMKLESSIVDATNVVASLSTDPNSPIEVKSVSQEIGSVKSGENSIAPAKFDIKIDKKAKAGEYNLYLNLSYDYQKNVQIMDPDAVAQTYDANRWYGMMNQNLTLKVKVNDQADFEIVNTTGSLSPGGENMIDITVKNTGEEEARNVKAIINPADPLSTTDSAAFLSTIAPGSTAVAKIKIKADSEAVPKIYGIDTVLKYETPEGDIKYTDILQAPVEIREAGFFEKIFGWI</sequence>
<dbReference type="OrthoDB" id="56770at2157"/>
<dbReference type="HOGENOM" id="CLU_028008_0_0_2"/>
<name>A0A0E3SK75_METBA</name>
<dbReference type="STRING" id="1434107.MSBR3_1563"/>
<evidence type="ECO:0000313" key="1">
    <source>
        <dbReference type="EMBL" id="AKB82141.1"/>
    </source>
</evidence>
<dbReference type="PROSITE" id="PS51257">
    <property type="entry name" value="PROKAR_LIPOPROTEIN"/>
    <property type="match status" value="1"/>
</dbReference>
<dbReference type="Proteomes" id="UP000033066">
    <property type="component" value="Chromosome"/>
</dbReference>
<organism evidence="1 2">
    <name type="scientific">Methanosarcina barkeri 3</name>
    <dbReference type="NCBI Taxonomy" id="1434107"/>
    <lineage>
        <taxon>Archaea</taxon>
        <taxon>Methanobacteriati</taxon>
        <taxon>Methanobacteriota</taxon>
        <taxon>Stenosarchaea group</taxon>
        <taxon>Methanomicrobia</taxon>
        <taxon>Methanosarcinales</taxon>
        <taxon>Methanosarcinaceae</taxon>
        <taxon>Methanosarcina</taxon>
    </lineage>
</organism>
<gene>
    <name evidence="1" type="ORF">MSBR3_1563</name>
</gene>
<proteinExistence type="predicted"/>
<dbReference type="EMBL" id="CP009517">
    <property type="protein sequence ID" value="AKB82141.1"/>
    <property type="molecule type" value="Genomic_DNA"/>
</dbReference>
<dbReference type="GeneID" id="24789104"/>
<dbReference type="AlphaFoldDB" id="A0A0E3SK75"/>
<keyword evidence="2" id="KW-1185">Reference proteome</keyword>
<dbReference type="KEGG" id="mbak:MSBR3_1563"/>
<evidence type="ECO:0000313" key="2">
    <source>
        <dbReference type="Proteomes" id="UP000033066"/>
    </source>
</evidence>
<accession>A0A0E3SK75</accession>
<protein>
    <submittedName>
        <fullName evidence="1">NPCBM-associated, NEW3 domain of alpha-galactosidase</fullName>
    </submittedName>
</protein>